<gene>
    <name evidence="1" type="ORF">GTQ38_07600</name>
</gene>
<dbReference type="Proteomes" id="UP000475249">
    <property type="component" value="Unassembled WGS sequence"/>
</dbReference>
<protein>
    <submittedName>
        <fullName evidence="1">Uncharacterized protein</fullName>
    </submittedName>
</protein>
<dbReference type="AlphaFoldDB" id="A0A6L9EBR3"/>
<reference evidence="1 2" key="1">
    <citation type="submission" date="2020-01" db="EMBL/GenBank/DDBJ databases">
        <title>Bacteria diversity of Porities sp.</title>
        <authorList>
            <person name="Wang G."/>
        </authorList>
    </citation>
    <scope>NUCLEOTIDE SEQUENCE [LARGE SCALE GENOMIC DNA]</scope>
    <source>
        <strain evidence="1 2">R33</strain>
    </source>
</reference>
<accession>A0A6L9EBR3</accession>
<keyword evidence="2" id="KW-1185">Reference proteome</keyword>
<sequence>MNFSKPQAILFSAVFLGIVISPIAQNCARKPKDSFPLSYYPMFAKKRSENYGLYYVVGHDTLGNKNRIPYRLVGTGGFNQVRRQINRGPKKERGIPFLKKVSQTLAHKDVKLYKKLVHLELVKGYYHLENYFLHKDTIPVLERTISKYKLKDHEELLDLP</sequence>
<name>A0A6L9EBR3_9FLAO</name>
<proteinExistence type="predicted"/>
<comment type="caution">
    <text evidence="1">The sequence shown here is derived from an EMBL/GenBank/DDBJ whole genome shotgun (WGS) entry which is preliminary data.</text>
</comment>
<evidence type="ECO:0000313" key="2">
    <source>
        <dbReference type="Proteomes" id="UP000475249"/>
    </source>
</evidence>
<organism evidence="1 2">
    <name type="scientific">Poritiphilus flavus</name>
    <dbReference type="NCBI Taxonomy" id="2697053"/>
    <lineage>
        <taxon>Bacteria</taxon>
        <taxon>Pseudomonadati</taxon>
        <taxon>Bacteroidota</taxon>
        <taxon>Flavobacteriia</taxon>
        <taxon>Flavobacteriales</taxon>
        <taxon>Flavobacteriaceae</taxon>
        <taxon>Poritiphilus</taxon>
    </lineage>
</organism>
<evidence type="ECO:0000313" key="1">
    <source>
        <dbReference type="EMBL" id="NAS11859.1"/>
    </source>
</evidence>
<dbReference type="RefSeq" id="WP_161434899.1">
    <property type="nucleotide sequence ID" value="NZ_WXYO01000003.1"/>
</dbReference>
<dbReference type="EMBL" id="WXYO01000003">
    <property type="protein sequence ID" value="NAS11859.1"/>
    <property type="molecule type" value="Genomic_DNA"/>
</dbReference>